<dbReference type="EnsemblPlants" id="MELO3C009006.2.1">
    <property type="protein sequence ID" value="MELO3C009006.2.1"/>
    <property type="gene ID" value="MELO3C009006.2"/>
</dbReference>
<dbReference type="AlphaFoldDB" id="A0A1S3B573"/>
<evidence type="ECO:0000313" key="11">
    <source>
        <dbReference type="Proteomes" id="UP001652600"/>
    </source>
</evidence>
<evidence type="ECO:0000256" key="1">
    <source>
        <dbReference type="ARBA" id="ARBA00007447"/>
    </source>
</evidence>
<accession>A0A1S3B573</accession>
<dbReference type="InterPro" id="IPR032861">
    <property type="entry name" value="TAXi_N"/>
</dbReference>
<dbReference type="InterPro" id="IPR021109">
    <property type="entry name" value="Peptidase_aspartic_dom_sf"/>
</dbReference>
<dbReference type="FunFam" id="2.40.70.10:FF:000016">
    <property type="entry name" value="Probable aspartic protease At2g35615"/>
    <property type="match status" value="1"/>
</dbReference>
<gene>
    <name evidence="12" type="primary">LOC103486136</name>
    <name evidence="10" type="synonym">103486136</name>
</gene>
<feature type="domain" description="Peptidase A1" evidence="9">
    <location>
        <begin position="111"/>
        <end position="454"/>
    </location>
</feature>
<dbReference type="GO" id="GO:0005576">
    <property type="term" value="C:extracellular region"/>
    <property type="evidence" value="ECO:0007669"/>
    <property type="project" value="TreeGrafter"/>
</dbReference>
<keyword evidence="5 8" id="KW-0378">Hydrolase</keyword>
<evidence type="ECO:0000256" key="4">
    <source>
        <dbReference type="ARBA" id="ARBA00022750"/>
    </source>
</evidence>
<evidence type="ECO:0000256" key="7">
    <source>
        <dbReference type="PIRSR" id="PIRSR601461-1"/>
    </source>
</evidence>
<dbReference type="eggNOG" id="KOG1339">
    <property type="taxonomic scope" value="Eukaryota"/>
</dbReference>
<dbReference type="SUPFAM" id="SSF50630">
    <property type="entry name" value="Acid proteases"/>
    <property type="match status" value="1"/>
</dbReference>
<feature type="active site" evidence="7">
    <location>
        <position position="339"/>
    </location>
</feature>
<keyword evidence="11" id="KW-1185">Reference proteome</keyword>
<evidence type="ECO:0000259" key="9">
    <source>
        <dbReference type="PROSITE" id="PS51767"/>
    </source>
</evidence>
<comment type="similarity">
    <text evidence="1 8">Belongs to the peptidase A1 family.</text>
</comment>
<dbReference type="CDD" id="cd05476">
    <property type="entry name" value="pepsin_A_like_plant"/>
    <property type="match status" value="1"/>
</dbReference>
<dbReference type="InterPro" id="IPR034161">
    <property type="entry name" value="Pepsin-like_plant"/>
</dbReference>
<dbReference type="SMR" id="A0A1S3B573"/>
<dbReference type="GO" id="GO:0004190">
    <property type="term" value="F:aspartic-type endopeptidase activity"/>
    <property type="evidence" value="ECO:0007669"/>
    <property type="project" value="UniProtKB-KW"/>
</dbReference>
<evidence type="ECO:0000256" key="3">
    <source>
        <dbReference type="ARBA" id="ARBA00022729"/>
    </source>
</evidence>
<dbReference type="Proteomes" id="UP001652600">
    <property type="component" value="Chromosome 8"/>
</dbReference>
<dbReference type="PANTHER" id="PTHR47967">
    <property type="entry name" value="OS07G0603500 PROTEIN-RELATED"/>
    <property type="match status" value="1"/>
</dbReference>
<protein>
    <submittedName>
        <fullName evidence="12">Aspartic proteinase nepenthesin-1</fullName>
    </submittedName>
</protein>
<dbReference type="RefSeq" id="XP_008442220.1">
    <property type="nucleotide sequence ID" value="XM_008443998.2"/>
</dbReference>
<keyword evidence="3" id="KW-0732">Signal</keyword>
<dbReference type="Gene3D" id="2.40.70.10">
    <property type="entry name" value="Acid Proteases"/>
    <property type="match status" value="2"/>
</dbReference>
<dbReference type="InParanoid" id="A0A1S3B573"/>
<dbReference type="GeneID" id="103486136"/>
<dbReference type="Gramene" id="MELO3C009006.2.1">
    <property type="protein sequence ID" value="MELO3C009006.2.1"/>
    <property type="gene ID" value="MELO3C009006.2"/>
</dbReference>
<keyword evidence="2 8" id="KW-0645">Protease</keyword>
<dbReference type="KEGG" id="cmo:103486136"/>
<dbReference type="PROSITE" id="PS51767">
    <property type="entry name" value="PEPTIDASE_A1"/>
    <property type="match status" value="1"/>
</dbReference>
<name>A0A1S3B573_CUCME</name>
<dbReference type="InterPro" id="IPR051708">
    <property type="entry name" value="Plant_Aspart_Prot_A1"/>
</dbReference>
<reference evidence="10" key="1">
    <citation type="submission" date="2023-03" db="UniProtKB">
        <authorList>
            <consortium name="EnsemblPlants"/>
        </authorList>
    </citation>
    <scope>IDENTIFICATION</scope>
</reference>
<evidence type="ECO:0000256" key="2">
    <source>
        <dbReference type="ARBA" id="ARBA00022670"/>
    </source>
</evidence>
<dbReference type="Pfam" id="PF14541">
    <property type="entry name" value="TAXi_C"/>
    <property type="match status" value="1"/>
</dbReference>
<dbReference type="FunFam" id="2.40.70.10:FF:000029">
    <property type="entry name" value="Aspartyl protease family protein"/>
    <property type="match status" value="1"/>
</dbReference>
<dbReference type="InterPro" id="IPR001969">
    <property type="entry name" value="Aspartic_peptidase_AS"/>
</dbReference>
<organism evidence="11 12">
    <name type="scientific">Cucumis melo</name>
    <name type="common">Muskmelon</name>
    <dbReference type="NCBI Taxonomy" id="3656"/>
    <lineage>
        <taxon>Eukaryota</taxon>
        <taxon>Viridiplantae</taxon>
        <taxon>Streptophyta</taxon>
        <taxon>Embryophyta</taxon>
        <taxon>Tracheophyta</taxon>
        <taxon>Spermatophyta</taxon>
        <taxon>Magnoliopsida</taxon>
        <taxon>eudicotyledons</taxon>
        <taxon>Gunneridae</taxon>
        <taxon>Pentapetalae</taxon>
        <taxon>rosids</taxon>
        <taxon>fabids</taxon>
        <taxon>Cucurbitales</taxon>
        <taxon>Cucurbitaceae</taxon>
        <taxon>Benincaseae</taxon>
        <taxon>Cucumis</taxon>
    </lineage>
</organism>
<dbReference type="Pfam" id="PF14543">
    <property type="entry name" value="TAXi_N"/>
    <property type="match status" value="1"/>
</dbReference>
<proteinExistence type="inferred from homology"/>
<dbReference type="PANTHER" id="PTHR47967:SF23">
    <property type="entry name" value="OS04G0448300 PROTEIN"/>
    <property type="match status" value="1"/>
</dbReference>
<evidence type="ECO:0000313" key="10">
    <source>
        <dbReference type="EnsemblPlants" id="MELO3C009006.2.1"/>
    </source>
</evidence>
<dbReference type="InterPro" id="IPR032799">
    <property type="entry name" value="TAXi_C"/>
</dbReference>
<keyword evidence="4 8" id="KW-0064">Aspartyl protease</keyword>
<dbReference type="InterPro" id="IPR033121">
    <property type="entry name" value="PEPTIDASE_A1"/>
</dbReference>
<keyword evidence="6" id="KW-0325">Glycoprotein</keyword>
<evidence type="ECO:0000256" key="6">
    <source>
        <dbReference type="ARBA" id="ARBA00023180"/>
    </source>
</evidence>
<dbReference type="GO" id="GO:0006508">
    <property type="term" value="P:proteolysis"/>
    <property type="evidence" value="ECO:0007669"/>
    <property type="project" value="UniProtKB-KW"/>
</dbReference>
<feature type="active site" evidence="7">
    <location>
        <position position="129"/>
    </location>
</feature>
<dbReference type="PRINTS" id="PR00792">
    <property type="entry name" value="PEPSIN"/>
</dbReference>
<evidence type="ECO:0000313" key="12">
    <source>
        <dbReference type="RefSeq" id="XP_008442220.1"/>
    </source>
</evidence>
<evidence type="ECO:0000256" key="8">
    <source>
        <dbReference type="RuleBase" id="RU000454"/>
    </source>
</evidence>
<dbReference type="OrthoDB" id="660550at2759"/>
<dbReference type="PROSITE" id="PS00141">
    <property type="entry name" value="ASP_PROTEASE"/>
    <property type="match status" value="1"/>
</dbReference>
<dbReference type="InterPro" id="IPR001461">
    <property type="entry name" value="Aspartic_peptidase_A1"/>
</dbReference>
<evidence type="ECO:0000256" key="5">
    <source>
        <dbReference type="ARBA" id="ARBA00022801"/>
    </source>
</evidence>
<reference evidence="12" key="2">
    <citation type="submission" date="2025-04" db="UniProtKB">
        <authorList>
            <consortium name="RefSeq"/>
        </authorList>
    </citation>
    <scope>IDENTIFICATION</scope>
</reference>
<sequence length="461" mass="49482">MAAVSLRSFGYLQLLLLIVFITTLFINTLAFSSSLSTRALQKPNKLPSHGFRVRLKHVDHVKNLTRFERLRRGVARGKNRLHRLNAMVLAAANASVGDQVKAPVVAGNGEFLMKLAIGSPPRSFSAIMDTGSDLIWTQCKPCQQCFDQATPIFDPKQSSSFSKISCRSELCGALPTSTCSSDGCEYLYTYGDSSSTQGVLAFETFTFGDSTEDQISIPGLGFGCGNDNNGDGFSQGAGLVGLGRGPLSLVSQLKEQKFAYCLTAIDDSKPSSLLLGSLANITPKTSKDEMKATPLIKNPSQPSFYYLSLQGISVGGTQLSIPKSTFELHDDGSGGVIIDSGTTITYIESTAFSSLKNEFIAQMNLPVDDSGTGGLDLCFNLPAGTTQVEVPKLTFHFKGADLELPGENYMIGDSKTGLLCLAIGSSRGMSIFGNLQQQNFMVVHDLQEETLSFLPTQCDSI</sequence>